<dbReference type="EMBL" id="MU394289">
    <property type="protein sequence ID" value="KAI6090771.1"/>
    <property type="molecule type" value="Genomic_DNA"/>
</dbReference>
<evidence type="ECO:0000313" key="1">
    <source>
        <dbReference type="EMBL" id="KAI6090771.1"/>
    </source>
</evidence>
<accession>A0ACC0DDY0</accession>
<protein>
    <submittedName>
        <fullName evidence="1">Uncharacterized protein</fullName>
    </submittedName>
</protein>
<keyword evidence="2" id="KW-1185">Reference proteome</keyword>
<reference evidence="1 2" key="1">
    <citation type="journal article" date="2022" name="New Phytol.">
        <title>Ecological generalism drives hyperdiversity of secondary metabolite gene clusters in xylarialean endophytes.</title>
        <authorList>
            <person name="Franco M.E.E."/>
            <person name="Wisecaver J.H."/>
            <person name="Arnold A.E."/>
            <person name="Ju Y.M."/>
            <person name="Slot J.C."/>
            <person name="Ahrendt S."/>
            <person name="Moore L.P."/>
            <person name="Eastman K.E."/>
            <person name="Scott K."/>
            <person name="Konkel Z."/>
            <person name="Mondo S.J."/>
            <person name="Kuo A."/>
            <person name="Hayes R.D."/>
            <person name="Haridas S."/>
            <person name="Andreopoulos B."/>
            <person name="Riley R."/>
            <person name="LaButti K."/>
            <person name="Pangilinan J."/>
            <person name="Lipzen A."/>
            <person name="Amirebrahimi M."/>
            <person name="Yan J."/>
            <person name="Adam C."/>
            <person name="Keymanesh K."/>
            <person name="Ng V."/>
            <person name="Louie K."/>
            <person name="Northen T."/>
            <person name="Drula E."/>
            <person name="Henrissat B."/>
            <person name="Hsieh H.M."/>
            <person name="Youens-Clark K."/>
            <person name="Lutzoni F."/>
            <person name="Miadlikowska J."/>
            <person name="Eastwood D.C."/>
            <person name="Hamelin R.C."/>
            <person name="Grigoriev I.V."/>
            <person name="U'Ren J.M."/>
        </authorList>
    </citation>
    <scope>NUCLEOTIDE SEQUENCE [LARGE SCALE GENOMIC DNA]</scope>
    <source>
        <strain evidence="1 2">ER1909</strain>
    </source>
</reference>
<comment type="caution">
    <text evidence="1">The sequence shown here is derived from an EMBL/GenBank/DDBJ whole genome shotgun (WGS) entry which is preliminary data.</text>
</comment>
<organism evidence="1 2">
    <name type="scientific">Hypoxylon rubiginosum</name>
    <dbReference type="NCBI Taxonomy" id="110542"/>
    <lineage>
        <taxon>Eukaryota</taxon>
        <taxon>Fungi</taxon>
        <taxon>Dikarya</taxon>
        <taxon>Ascomycota</taxon>
        <taxon>Pezizomycotina</taxon>
        <taxon>Sordariomycetes</taxon>
        <taxon>Xylariomycetidae</taxon>
        <taxon>Xylariales</taxon>
        <taxon>Hypoxylaceae</taxon>
        <taxon>Hypoxylon</taxon>
    </lineage>
</organism>
<gene>
    <name evidence="1" type="ORF">F4821DRAFT_227815</name>
</gene>
<name>A0ACC0DDY0_9PEZI</name>
<evidence type="ECO:0000313" key="2">
    <source>
        <dbReference type="Proteomes" id="UP001497680"/>
    </source>
</evidence>
<proteinExistence type="predicted"/>
<sequence>MLQRERSGVVILRLLMYGVEGLRIVDSSIIPVATRRNCQMIVYAIAERAADSINDAYGIH</sequence>
<dbReference type="Proteomes" id="UP001497680">
    <property type="component" value="Unassembled WGS sequence"/>
</dbReference>